<feature type="domain" description="Tyrosine-protein kinase G-rich" evidence="9">
    <location>
        <begin position="281"/>
        <end position="353"/>
    </location>
</feature>
<dbReference type="STRING" id="1379870.SD10_00510"/>
<dbReference type="GO" id="GO:0004713">
    <property type="term" value="F:protein tyrosine kinase activity"/>
    <property type="evidence" value="ECO:0007669"/>
    <property type="project" value="TreeGrafter"/>
</dbReference>
<evidence type="ECO:0000256" key="3">
    <source>
        <dbReference type="ARBA" id="ARBA00022692"/>
    </source>
</evidence>
<evidence type="ECO:0000256" key="2">
    <source>
        <dbReference type="ARBA" id="ARBA00022475"/>
    </source>
</evidence>
<keyword evidence="11" id="KW-1185">Reference proteome</keyword>
<dbReference type="HOGENOM" id="CLU_062217_1_0_10"/>
<evidence type="ECO:0000259" key="8">
    <source>
        <dbReference type="Pfam" id="PF02706"/>
    </source>
</evidence>
<comment type="subcellular location">
    <subcellularLocation>
        <location evidence="1">Cell membrane</location>
        <topology evidence="1">Multi-pass membrane protein</topology>
    </subcellularLocation>
</comment>
<keyword evidence="6" id="KW-0175">Coiled coil</keyword>
<dbReference type="GO" id="GO:0005886">
    <property type="term" value="C:plasma membrane"/>
    <property type="evidence" value="ECO:0007669"/>
    <property type="project" value="UniProtKB-SubCell"/>
</dbReference>
<keyword evidence="3 7" id="KW-0812">Transmembrane</keyword>
<feature type="domain" description="Polysaccharide chain length determinant N-terminal" evidence="8">
    <location>
        <begin position="18"/>
        <end position="70"/>
    </location>
</feature>
<evidence type="ECO:0000256" key="5">
    <source>
        <dbReference type="ARBA" id="ARBA00023136"/>
    </source>
</evidence>
<evidence type="ECO:0000313" key="10">
    <source>
        <dbReference type="EMBL" id="AKD53608.1"/>
    </source>
</evidence>
<dbReference type="InterPro" id="IPR032807">
    <property type="entry name" value="GNVR"/>
</dbReference>
<feature type="coiled-coil region" evidence="6">
    <location>
        <begin position="239"/>
        <end position="266"/>
    </location>
</feature>
<dbReference type="InterPro" id="IPR050445">
    <property type="entry name" value="Bact_polysacc_biosynth/exp"/>
</dbReference>
<sequence>MSVTETKKEKNTEDEEIEIRLKDIVQFLKTSRKTVIICCLTFLLIGALYSYSKPDLYSAQVTVLPEIQAKVGGLGGLGSLAGLAGIDIANVPNGNTDAIRPDIYPDVLQSTPFALQLLQKPVYSQLLGKEASLQIFIEEQSKQSWLGGLISSDDSNNKEGVLPDPKNRSRALQITKKQEDLIKRVHNAVSATYDKKTGVITVAATFSDRVVAASVARLSLEYLTNYMISYRTGKARNQVHFLTRQVDDAKNRYQRAEYALSNYRDQNRSLYLNTAKIEEQRLQADFILTQSVFNDLSKQLEQAKIKVSEESPVFKILEPARIPLKKSAPKRSLIIVGFAIAGIFLGLFIQVVRLFILNSKM</sequence>
<keyword evidence="4 7" id="KW-1133">Transmembrane helix</keyword>
<keyword evidence="2" id="KW-1003">Cell membrane</keyword>
<dbReference type="KEGG" id="srd:SD10_00510"/>
<proteinExistence type="predicted"/>
<dbReference type="AlphaFoldDB" id="A0A0E3ZT40"/>
<feature type="transmembrane region" description="Helical" evidence="7">
    <location>
        <begin position="34"/>
        <end position="52"/>
    </location>
</feature>
<evidence type="ECO:0000256" key="4">
    <source>
        <dbReference type="ARBA" id="ARBA00022989"/>
    </source>
</evidence>
<evidence type="ECO:0000256" key="1">
    <source>
        <dbReference type="ARBA" id="ARBA00004651"/>
    </source>
</evidence>
<dbReference type="Pfam" id="PF02706">
    <property type="entry name" value="Wzz"/>
    <property type="match status" value="1"/>
</dbReference>
<dbReference type="InterPro" id="IPR003856">
    <property type="entry name" value="LPS_length_determ_N"/>
</dbReference>
<dbReference type="EMBL" id="CP010429">
    <property type="protein sequence ID" value="AKD53608.1"/>
    <property type="molecule type" value="Genomic_DNA"/>
</dbReference>
<dbReference type="PANTHER" id="PTHR32309:SF13">
    <property type="entry name" value="FERRIC ENTEROBACTIN TRANSPORT PROTEIN FEPE"/>
    <property type="match status" value="1"/>
</dbReference>
<dbReference type="Pfam" id="PF13807">
    <property type="entry name" value="GNVR"/>
    <property type="match status" value="1"/>
</dbReference>
<keyword evidence="5 7" id="KW-0472">Membrane</keyword>
<organism evidence="10 11">
    <name type="scientific">Spirosoma radiotolerans</name>
    <dbReference type="NCBI Taxonomy" id="1379870"/>
    <lineage>
        <taxon>Bacteria</taxon>
        <taxon>Pseudomonadati</taxon>
        <taxon>Bacteroidota</taxon>
        <taxon>Cytophagia</taxon>
        <taxon>Cytophagales</taxon>
        <taxon>Cytophagaceae</taxon>
        <taxon>Spirosoma</taxon>
    </lineage>
</organism>
<feature type="transmembrane region" description="Helical" evidence="7">
    <location>
        <begin position="333"/>
        <end position="356"/>
    </location>
</feature>
<dbReference type="PATRIC" id="fig|1379870.5.peg.113"/>
<dbReference type="RefSeq" id="WP_046375196.1">
    <property type="nucleotide sequence ID" value="NZ_CP010429.1"/>
</dbReference>
<evidence type="ECO:0000256" key="7">
    <source>
        <dbReference type="SAM" id="Phobius"/>
    </source>
</evidence>
<dbReference type="OrthoDB" id="1522571at2"/>
<evidence type="ECO:0000313" key="11">
    <source>
        <dbReference type="Proteomes" id="UP000033054"/>
    </source>
</evidence>
<evidence type="ECO:0000256" key="6">
    <source>
        <dbReference type="SAM" id="Coils"/>
    </source>
</evidence>
<gene>
    <name evidence="10" type="ORF">SD10_00510</name>
</gene>
<protein>
    <submittedName>
        <fullName evidence="10">Lipopolysaccharide biosynthesis protein</fullName>
    </submittedName>
</protein>
<dbReference type="Proteomes" id="UP000033054">
    <property type="component" value="Chromosome"/>
</dbReference>
<evidence type="ECO:0000259" key="9">
    <source>
        <dbReference type="Pfam" id="PF13807"/>
    </source>
</evidence>
<accession>A0A0E3ZT40</accession>
<dbReference type="PANTHER" id="PTHR32309">
    <property type="entry name" value="TYROSINE-PROTEIN KINASE"/>
    <property type="match status" value="1"/>
</dbReference>
<reference evidence="10 11" key="1">
    <citation type="journal article" date="2014" name="Curr. Microbiol.">
        <title>Spirosoma radiotolerans sp. nov., a gamma-radiation-resistant bacterium isolated from gamma ray-irradiated soil.</title>
        <authorList>
            <person name="Lee J.J."/>
            <person name="Srinivasan S."/>
            <person name="Lim S."/>
            <person name="Joe M."/>
            <person name="Im S."/>
            <person name="Bae S.I."/>
            <person name="Park K.R."/>
            <person name="Han J.H."/>
            <person name="Park S.H."/>
            <person name="Joo B.M."/>
            <person name="Park S.J."/>
            <person name="Kim M.K."/>
        </authorList>
    </citation>
    <scope>NUCLEOTIDE SEQUENCE [LARGE SCALE GENOMIC DNA]</scope>
    <source>
        <strain evidence="10 11">DG5A</strain>
    </source>
</reference>
<name>A0A0E3ZT40_9BACT</name>